<proteinExistence type="predicted"/>
<accession>A0A2U1TI48</accession>
<sequence length="125" mass="13583">MTAWTADELSTLAAADELQITSRRADGTLRPYVTIWVVRAGDGVYVRSAYGATNPWYVRAKASGSGRIRAGELEKDVRFEPADRSVAPDVDAAYHAKYDRYGPRIVNTVVGPEAPETTLEVLPAG</sequence>
<evidence type="ECO:0000313" key="2">
    <source>
        <dbReference type="Proteomes" id="UP000244962"/>
    </source>
</evidence>
<comment type="caution">
    <text evidence="1">The sequence shown here is derived from an EMBL/GenBank/DDBJ whole genome shotgun (WGS) entry which is preliminary data.</text>
</comment>
<keyword evidence="2" id="KW-1185">Reference proteome</keyword>
<evidence type="ECO:0000313" key="1">
    <source>
        <dbReference type="EMBL" id="PWC08564.1"/>
    </source>
</evidence>
<dbReference type="EMBL" id="QEFB01000001">
    <property type="protein sequence ID" value="PWC08564.1"/>
    <property type="molecule type" value="Genomic_DNA"/>
</dbReference>
<dbReference type="InterPro" id="IPR016888">
    <property type="entry name" value="UCP028498"/>
</dbReference>
<dbReference type="Pfam" id="PF10012">
    <property type="entry name" value="DUF2255"/>
    <property type="match status" value="1"/>
</dbReference>
<dbReference type="AlphaFoldDB" id="A0A2U1TI48"/>
<dbReference type="RefSeq" id="WP_108962269.1">
    <property type="nucleotide sequence ID" value="NZ_QEFB01000001.1"/>
</dbReference>
<gene>
    <name evidence="1" type="ORF">DF223_04380</name>
</gene>
<reference evidence="2" key="1">
    <citation type="submission" date="2018-04" db="EMBL/GenBank/DDBJ databases">
        <authorList>
            <person name="Liu S."/>
            <person name="Wang Z."/>
            <person name="Li J."/>
        </authorList>
    </citation>
    <scope>NUCLEOTIDE SEQUENCE [LARGE SCALE GENOMIC DNA]</scope>
    <source>
        <strain evidence="2">622</strain>
    </source>
</reference>
<organism evidence="1 2">
    <name type="scientific">Mycetocola zhujimingii</name>
    <dbReference type="NCBI Taxonomy" id="2079792"/>
    <lineage>
        <taxon>Bacteria</taxon>
        <taxon>Bacillati</taxon>
        <taxon>Actinomycetota</taxon>
        <taxon>Actinomycetes</taxon>
        <taxon>Micrococcales</taxon>
        <taxon>Microbacteriaceae</taxon>
        <taxon>Mycetocola</taxon>
    </lineage>
</organism>
<protein>
    <submittedName>
        <fullName evidence="1">DUF2255 domain-containing protein</fullName>
    </submittedName>
</protein>
<dbReference type="Proteomes" id="UP000244962">
    <property type="component" value="Unassembled WGS sequence"/>
</dbReference>
<name>A0A2U1TI48_9MICO</name>